<sequence>MFGCCQNEQVQRLLVNTQVQQEYMKQQIKISSNVNQYYIDQFYERDSNQTGYLSAQQISEIIRVANVSERSIRIFQKLYPNRQEFDLQTYLQFIYFFNNALSIYQSITSDHILSNSVKQQQINLTIFKGLQMSQLEIQSDLLYHVLHQLGPQSKTLCFDVFLSISGLVLLCMKRTGIDSKYLQSDDSRVSEVVNNII</sequence>
<organism evidence="1">
    <name type="scientific">Hexamita inflata</name>
    <dbReference type="NCBI Taxonomy" id="28002"/>
    <lineage>
        <taxon>Eukaryota</taxon>
        <taxon>Metamonada</taxon>
        <taxon>Diplomonadida</taxon>
        <taxon>Hexamitidae</taxon>
        <taxon>Hexamitinae</taxon>
        <taxon>Hexamita</taxon>
    </lineage>
</organism>
<name>A0AA86TT52_9EUKA</name>
<evidence type="ECO:0000313" key="3">
    <source>
        <dbReference type="Proteomes" id="UP001642409"/>
    </source>
</evidence>
<evidence type="ECO:0000313" key="1">
    <source>
        <dbReference type="EMBL" id="CAI9928014.1"/>
    </source>
</evidence>
<dbReference type="EMBL" id="CAXDID020000006">
    <property type="protein sequence ID" value="CAL5975714.1"/>
    <property type="molecule type" value="Genomic_DNA"/>
</dbReference>
<keyword evidence="3" id="KW-1185">Reference proteome</keyword>
<comment type="caution">
    <text evidence="1">The sequence shown here is derived from an EMBL/GenBank/DDBJ whole genome shotgun (WGS) entry which is preliminary data.</text>
</comment>
<protein>
    <submittedName>
        <fullName evidence="2">Hypothetical_protein</fullName>
    </submittedName>
</protein>
<evidence type="ECO:0000313" key="2">
    <source>
        <dbReference type="EMBL" id="CAL5975714.1"/>
    </source>
</evidence>
<accession>A0AA86TT52</accession>
<dbReference type="EMBL" id="CATOUU010000386">
    <property type="protein sequence ID" value="CAI9928014.1"/>
    <property type="molecule type" value="Genomic_DNA"/>
</dbReference>
<proteinExistence type="predicted"/>
<reference evidence="2 3" key="2">
    <citation type="submission" date="2024-07" db="EMBL/GenBank/DDBJ databases">
        <authorList>
            <person name="Akdeniz Z."/>
        </authorList>
    </citation>
    <scope>NUCLEOTIDE SEQUENCE [LARGE SCALE GENOMIC DNA]</scope>
</reference>
<reference evidence="1" key="1">
    <citation type="submission" date="2023-06" db="EMBL/GenBank/DDBJ databases">
        <authorList>
            <person name="Kurt Z."/>
        </authorList>
    </citation>
    <scope>NUCLEOTIDE SEQUENCE</scope>
</reference>
<gene>
    <name evidence="1" type="ORF">HINF_LOCUS15659</name>
    <name evidence="2" type="ORF">HINF_LOCUS3470</name>
</gene>
<dbReference type="AlphaFoldDB" id="A0AA86TT52"/>
<dbReference type="Proteomes" id="UP001642409">
    <property type="component" value="Unassembled WGS sequence"/>
</dbReference>